<dbReference type="Pfam" id="PF14555">
    <property type="entry name" value="UBA_4"/>
    <property type="match status" value="1"/>
</dbReference>
<organism evidence="7 8">
    <name type="scientific">Crassostrea virginica</name>
    <name type="common">Eastern oyster</name>
    <dbReference type="NCBI Taxonomy" id="6565"/>
    <lineage>
        <taxon>Eukaryota</taxon>
        <taxon>Metazoa</taxon>
        <taxon>Spiralia</taxon>
        <taxon>Lophotrochozoa</taxon>
        <taxon>Mollusca</taxon>
        <taxon>Bivalvia</taxon>
        <taxon>Autobranchia</taxon>
        <taxon>Pteriomorphia</taxon>
        <taxon>Ostreida</taxon>
        <taxon>Ostreoidea</taxon>
        <taxon>Ostreidae</taxon>
        <taxon>Crassostrea</taxon>
    </lineage>
</organism>
<comment type="similarity">
    <text evidence="3">Belongs to the SHFL family.</text>
</comment>
<reference evidence="8" key="1">
    <citation type="submission" date="2025-08" db="UniProtKB">
        <authorList>
            <consortium name="RefSeq"/>
        </authorList>
    </citation>
    <scope>IDENTIFICATION</scope>
    <source>
        <tissue evidence="8">Whole sample</tissue>
    </source>
</reference>
<keyword evidence="5" id="KW-0694">RNA-binding</keyword>
<dbReference type="GO" id="GO:0043022">
    <property type="term" value="F:ribosome binding"/>
    <property type="evidence" value="ECO:0007669"/>
    <property type="project" value="TreeGrafter"/>
</dbReference>
<dbReference type="Pfam" id="PF15135">
    <property type="entry name" value="UPF0515"/>
    <property type="match status" value="1"/>
</dbReference>
<dbReference type="Proteomes" id="UP000694844">
    <property type="component" value="Chromosome 4"/>
</dbReference>
<dbReference type="AlphaFoldDB" id="A0A8B8DKH8"/>
<dbReference type="GeneID" id="111127737"/>
<evidence type="ECO:0000256" key="1">
    <source>
        <dbReference type="ARBA" id="ARBA00004123"/>
    </source>
</evidence>
<evidence type="ECO:0000256" key="6">
    <source>
        <dbReference type="ARBA" id="ARBA00023242"/>
    </source>
</evidence>
<name>A0A8B8DKH8_CRAVI</name>
<evidence type="ECO:0000256" key="4">
    <source>
        <dbReference type="ARBA" id="ARBA00022490"/>
    </source>
</evidence>
<proteinExistence type="inferred from homology"/>
<dbReference type="GO" id="GO:0036464">
    <property type="term" value="C:cytoplasmic ribonucleoprotein granule"/>
    <property type="evidence" value="ECO:0007669"/>
    <property type="project" value="UniProtKB-SubCell"/>
</dbReference>
<evidence type="ECO:0000256" key="2">
    <source>
        <dbReference type="ARBA" id="ARBA00004331"/>
    </source>
</evidence>
<evidence type="ECO:0000313" key="8">
    <source>
        <dbReference type="RefSeq" id="XP_022328677.1"/>
    </source>
</evidence>
<dbReference type="PANTHER" id="PTHR16135">
    <property type="entry name" value="REPRESSOR OF YIELD OF DENV PROTEIN"/>
    <property type="match status" value="1"/>
</dbReference>
<accession>A0A8B8DKH8</accession>
<gene>
    <name evidence="8" type="primary">LOC111127737</name>
</gene>
<keyword evidence="4" id="KW-0963">Cytoplasm</keyword>
<keyword evidence="7" id="KW-1185">Reference proteome</keyword>
<dbReference type="GO" id="GO:0045087">
    <property type="term" value="P:innate immune response"/>
    <property type="evidence" value="ECO:0007669"/>
    <property type="project" value="TreeGrafter"/>
</dbReference>
<evidence type="ECO:0000256" key="3">
    <source>
        <dbReference type="ARBA" id="ARBA00005469"/>
    </source>
</evidence>
<dbReference type="OrthoDB" id="9423182at2759"/>
<evidence type="ECO:0000313" key="7">
    <source>
        <dbReference type="Proteomes" id="UP000694844"/>
    </source>
</evidence>
<evidence type="ECO:0000256" key="5">
    <source>
        <dbReference type="ARBA" id="ARBA00022884"/>
    </source>
</evidence>
<dbReference type="GO" id="GO:0005634">
    <property type="term" value="C:nucleus"/>
    <property type="evidence" value="ECO:0007669"/>
    <property type="project" value="UniProtKB-SubCell"/>
</dbReference>
<sequence length="258" mass="29643">MADVLEEVQRQKQIGKFQELFRGRFSEAQAYRLLNHHHWNLGTAVDFVFEEEANRVKEVAGTEDDRWLEVLSKQAWKELARQKHLSDVSIRQFACGPCDKMWWRRVPSRKAVSKCFRCRKRFDAVPRDNEWGVAEFTCECENGFRGYGQMNNTYCPCYVCHRMVQPSKILPKTRGHGYRRNTRAHSCYAGNCYNRADGQIIPDTICVHPKSLGRRVVTPSDPHTSTGSTVNTFLTQDDLASFSSGSCPPNLSDVDEND</sequence>
<keyword evidence="6" id="KW-0539">Nucleus</keyword>
<dbReference type="GO" id="GO:0075523">
    <property type="term" value="P:viral translational frameshifting"/>
    <property type="evidence" value="ECO:0007669"/>
    <property type="project" value="TreeGrafter"/>
</dbReference>
<dbReference type="RefSeq" id="XP_022328677.1">
    <property type="nucleotide sequence ID" value="XM_022472969.1"/>
</dbReference>
<dbReference type="PANTHER" id="PTHR16135:SF2">
    <property type="entry name" value="SHIFTLESS ANTIVIRAL INHIBITOR OF RIBOSOMAL FRAMESHIFTING PROTEIN"/>
    <property type="match status" value="1"/>
</dbReference>
<protein>
    <submittedName>
        <fullName evidence="8">Repressor of yield of DENV protein homolog</fullName>
    </submittedName>
</protein>
<dbReference type="KEGG" id="cvn:111127737"/>
<dbReference type="InterPro" id="IPR026795">
    <property type="entry name" value="SHFL"/>
</dbReference>
<comment type="subcellular location">
    <subcellularLocation>
        <location evidence="2">Cytoplasm</location>
        <location evidence="2">Cytoplasmic ribonucleoprotein granule</location>
    </subcellularLocation>
    <subcellularLocation>
        <location evidence="1">Nucleus</location>
    </subcellularLocation>
</comment>
<dbReference type="GO" id="GO:1990825">
    <property type="term" value="F:sequence-specific mRNA binding"/>
    <property type="evidence" value="ECO:0007669"/>
    <property type="project" value="TreeGrafter"/>
</dbReference>